<dbReference type="AlphaFoldDB" id="A0A9R1PZJ8"/>
<dbReference type="Gramene" id="TRITD2Bv1G232780.1">
    <property type="protein sequence ID" value="TRITD2Bv1G232780.1"/>
    <property type="gene ID" value="TRITD2Bv1G232780"/>
</dbReference>
<organism evidence="2 3">
    <name type="scientific">Triticum turgidum subsp. durum</name>
    <name type="common">Durum wheat</name>
    <name type="synonym">Triticum durum</name>
    <dbReference type="NCBI Taxonomy" id="4567"/>
    <lineage>
        <taxon>Eukaryota</taxon>
        <taxon>Viridiplantae</taxon>
        <taxon>Streptophyta</taxon>
        <taxon>Embryophyta</taxon>
        <taxon>Tracheophyta</taxon>
        <taxon>Spermatophyta</taxon>
        <taxon>Magnoliopsida</taxon>
        <taxon>Liliopsida</taxon>
        <taxon>Poales</taxon>
        <taxon>Poaceae</taxon>
        <taxon>BOP clade</taxon>
        <taxon>Pooideae</taxon>
        <taxon>Triticodae</taxon>
        <taxon>Triticeae</taxon>
        <taxon>Triticinae</taxon>
        <taxon>Triticum</taxon>
    </lineage>
</organism>
<keyword evidence="3" id="KW-1185">Reference proteome</keyword>
<keyword evidence="1" id="KW-0472">Membrane</keyword>
<protein>
    <submittedName>
        <fullName evidence="2">Uncharacterized protein</fullName>
    </submittedName>
</protein>
<dbReference type="Proteomes" id="UP000324705">
    <property type="component" value="Chromosome 2B"/>
</dbReference>
<name>A0A9R1PZJ8_TRITD</name>
<evidence type="ECO:0000313" key="3">
    <source>
        <dbReference type="Proteomes" id="UP000324705"/>
    </source>
</evidence>
<evidence type="ECO:0000313" key="2">
    <source>
        <dbReference type="EMBL" id="VAH52677.1"/>
    </source>
</evidence>
<keyword evidence="1" id="KW-1133">Transmembrane helix</keyword>
<keyword evidence="1" id="KW-0812">Transmembrane</keyword>
<feature type="transmembrane region" description="Helical" evidence="1">
    <location>
        <begin position="43"/>
        <end position="66"/>
    </location>
</feature>
<accession>A0A9R1PZJ8</accession>
<feature type="transmembrane region" description="Helical" evidence="1">
    <location>
        <begin position="122"/>
        <end position="148"/>
    </location>
</feature>
<sequence length="150" mass="17029">MGLPAMLRSLPWLRAWRVALSQIEVDSGYKEELRREMTLFKTLAITFSRMMIFTGITSLYCSILQLGRPAGQPRAGLGHHLLLHLVNGCRHVGDFSLPVSTHLPRTCQIQESTLSVIEIWCFVYPLLITFSLVWSVSVKMMPLIYIILAI</sequence>
<reference evidence="2 3" key="1">
    <citation type="submission" date="2017-09" db="EMBL/GenBank/DDBJ databases">
        <authorList>
            <consortium name="International Durum Wheat Genome Sequencing Consortium (IDWGSC)"/>
            <person name="Milanesi L."/>
        </authorList>
    </citation>
    <scope>NUCLEOTIDE SEQUENCE [LARGE SCALE GENOMIC DNA]</scope>
    <source>
        <strain evidence="3">cv. Svevo</strain>
    </source>
</reference>
<dbReference type="EMBL" id="LT934114">
    <property type="protein sequence ID" value="VAH52677.1"/>
    <property type="molecule type" value="Genomic_DNA"/>
</dbReference>
<gene>
    <name evidence="2" type="ORF">TRITD_2Bv1G232780</name>
</gene>
<proteinExistence type="predicted"/>
<evidence type="ECO:0000256" key="1">
    <source>
        <dbReference type="SAM" id="Phobius"/>
    </source>
</evidence>